<feature type="region of interest" description="Disordered" evidence="1">
    <location>
        <begin position="293"/>
        <end position="312"/>
    </location>
</feature>
<evidence type="ECO:0000313" key="4">
    <source>
        <dbReference type="Proteomes" id="UP000800235"/>
    </source>
</evidence>
<dbReference type="Pfam" id="PF00651">
    <property type="entry name" value="BTB"/>
    <property type="match status" value="1"/>
</dbReference>
<dbReference type="SMART" id="SM00225">
    <property type="entry name" value="BTB"/>
    <property type="match status" value="1"/>
</dbReference>
<dbReference type="Proteomes" id="UP000800235">
    <property type="component" value="Unassembled WGS sequence"/>
</dbReference>
<protein>
    <recommendedName>
        <fullName evidence="2">BTB domain-containing protein</fullName>
    </recommendedName>
</protein>
<dbReference type="OrthoDB" id="194443at2759"/>
<dbReference type="AlphaFoldDB" id="A0A9P4NFT2"/>
<proteinExistence type="predicted"/>
<accession>A0A9P4NFT2</accession>
<organism evidence="3 4">
    <name type="scientific">Tothia fuscella</name>
    <dbReference type="NCBI Taxonomy" id="1048955"/>
    <lineage>
        <taxon>Eukaryota</taxon>
        <taxon>Fungi</taxon>
        <taxon>Dikarya</taxon>
        <taxon>Ascomycota</taxon>
        <taxon>Pezizomycotina</taxon>
        <taxon>Dothideomycetes</taxon>
        <taxon>Pleosporomycetidae</taxon>
        <taxon>Venturiales</taxon>
        <taxon>Cylindrosympodiaceae</taxon>
        <taxon>Tothia</taxon>
    </lineage>
</organism>
<dbReference type="PANTHER" id="PTHR47843">
    <property type="entry name" value="BTB DOMAIN-CONTAINING PROTEIN-RELATED"/>
    <property type="match status" value="1"/>
</dbReference>
<evidence type="ECO:0000313" key="3">
    <source>
        <dbReference type="EMBL" id="KAF2419759.1"/>
    </source>
</evidence>
<comment type="caution">
    <text evidence="3">The sequence shown here is derived from an EMBL/GenBank/DDBJ whole genome shotgun (WGS) entry which is preliminary data.</text>
</comment>
<feature type="domain" description="BTB" evidence="2">
    <location>
        <begin position="32"/>
        <end position="101"/>
    </location>
</feature>
<name>A0A9P4NFT2_9PEZI</name>
<dbReference type="Gene3D" id="3.30.710.10">
    <property type="entry name" value="Potassium Channel Kv1.1, Chain A"/>
    <property type="match status" value="1"/>
</dbReference>
<dbReference type="InterPro" id="IPR011333">
    <property type="entry name" value="SKP1/BTB/POZ_sf"/>
</dbReference>
<sequence length="312" mass="34761">MARSTRQSTYAAAQRGRDRNFCLRTAFKSFDTTSTIVVGPTKTEFLVHKDVATQQSPYFAAALNGSFSEGDSQTITLEEVDAKIFEHVVLWLYAGRLEYTEFFFKDGKPTYFTLLDIYSLADRLLIEGLRNAVVDRMAELAEATNSVPTPTDTHILYDSIRENSPLRRLILDLFAFKKTDNLISTHPDSWHPTFLRDLICKLKRPGFSALMRHDIKPWSPLAWPSTKACEVCKVVLKPNVSGNVCGVCGRAFCCGCVVKGMGGGVLDWSIAERECKPWLRGMCAVGYHEHEETERCGSSNGGSPSGLTCHGR</sequence>
<keyword evidence="4" id="KW-1185">Reference proteome</keyword>
<dbReference type="PROSITE" id="PS50097">
    <property type="entry name" value="BTB"/>
    <property type="match status" value="1"/>
</dbReference>
<gene>
    <name evidence="3" type="ORF">EJ08DRAFT_665833</name>
</gene>
<dbReference type="InterPro" id="IPR000210">
    <property type="entry name" value="BTB/POZ_dom"/>
</dbReference>
<dbReference type="EMBL" id="MU007116">
    <property type="protein sequence ID" value="KAF2419759.1"/>
    <property type="molecule type" value="Genomic_DNA"/>
</dbReference>
<evidence type="ECO:0000259" key="2">
    <source>
        <dbReference type="PROSITE" id="PS50097"/>
    </source>
</evidence>
<dbReference type="CDD" id="cd18186">
    <property type="entry name" value="BTB_POZ_ZBTB_KLHL-like"/>
    <property type="match status" value="1"/>
</dbReference>
<dbReference type="SUPFAM" id="SSF54695">
    <property type="entry name" value="POZ domain"/>
    <property type="match status" value="1"/>
</dbReference>
<reference evidence="3" key="1">
    <citation type="journal article" date="2020" name="Stud. Mycol.">
        <title>101 Dothideomycetes genomes: a test case for predicting lifestyles and emergence of pathogens.</title>
        <authorList>
            <person name="Haridas S."/>
            <person name="Albert R."/>
            <person name="Binder M."/>
            <person name="Bloem J."/>
            <person name="Labutti K."/>
            <person name="Salamov A."/>
            <person name="Andreopoulos B."/>
            <person name="Baker S."/>
            <person name="Barry K."/>
            <person name="Bills G."/>
            <person name="Bluhm B."/>
            <person name="Cannon C."/>
            <person name="Castanera R."/>
            <person name="Culley D."/>
            <person name="Daum C."/>
            <person name="Ezra D."/>
            <person name="Gonzalez J."/>
            <person name="Henrissat B."/>
            <person name="Kuo A."/>
            <person name="Liang C."/>
            <person name="Lipzen A."/>
            <person name="Lutzoni F."/>
            <person name="Magnuson J."/>
            <person name="Mondo S."/>
            <person name="Nolan M."/>
            <person name="Ohm R."/>
            <person name="Pangilinan J."/>
            <person name="Park H.-J."/>
            <person name="Ramirez L."/>
            <person name="Alfaro M."/>
            <person name="Sun H."/>
            <person name="Tritt A."/>
            <person name="Yoshinaga Y."/>
            <person name="Zwiers L.-H."/>
            <person name="Turgeon B."/>
            <person name="Goodwin S."/>
            <person name="Spatafora J."/>
            <person name="Crous P."/>
            <person name="Grigoriev I."/>
        </authorList>
    </citation>
    <scope>NUCLEOTIDE SEQUENCE</scope>
    <source>
        <strain evidence="3">CBS 130266</strain>
    </source>
</reference>
<dbReference type="PANTHER" id="PTHR47843:SF2">
    <property type="entry name" value="BTB DOMAIN-CONTAINING PROTEIN"/>
    <property type="match status" value="1"/>
</dbReference>
<evidence type="ECO:0000256" key="1">
    <source>
        <dbReference type="SAM" id="MobiDB-lite"/>
    </source>
</evidence>